<protein>
    <recommendedName>
        <fullName evidence="7">TGF-beta family profile domain-containing protein</fullName>
    </recommendedName>
</protein>
<evidence type="ECO:0000256" key="4">
    <source>
        <dbReference type="ARBA" id="ARBA00023030"/>
    </source>
</evidence>
<dbReference type="AlphaFoldDB" id="A0A1A9X484"/>
<dbReference type="InterPro" id="IPR015615">
    <property type="entry name" value="TGF-beta-rel"/>
</dbReference>
<comment type="similarity">
    <text evidence="2 6">Belongs to the TGF-beta family.</text>
</comment>
<dbReference type="GO" id="GO:0008083">
    <property type="term" value="F:growth factor activity"/>
    <property type="evidence" value="ECO:0007669"/>
    <property type="project" value="UniProtKB-KW"/>
</dbReference>
<reference evidence="8" key="2">
    <citation type="submission" date="2020-05" db="UniProtKB">
        <authorList>
            <consortium name="EnsemblMetazoa"/>
        </authorList>
    </citation>
    <scope>IDENTIFICATION</scope>
    <source>
        <strain evidence="8">IAEA</strain>
    </source>
</reference>
<dbReference type="STRING" id="37001.A0A1A9X484"/>
<evidence type="ECO:0000259" key="7">
    <source>
        <dbReference type="PROSITE" id="PS51362"/>
    </source>
</evidence>
<comment type="subcellular location">
    <subcellularLocation>
        <location evidence="1">Secreted</location>
    </subcellularLocation>
</comment>
<dbReference type="EnsemblMetazoa" id="GBRI043627-RA">
    <property type="protein sequence ID" value="GBRI043627-PA"/>
    <property type="gene ID" value="GBRI043627"/>
</dbReference>
<dbReference type="GO" id="GO:0005125">
    <property type="term" value="F:cytokine activity"/>
    <property type="evidence" value="ECO:0007669"/>
    <property type="project" value="TreeGrafter"/>
</dbReference>
<evidence type="ECO:0000313" key="8">
    <source>
        <dbReference type="EnsemblMetazoa" id="GBRI043627-PA"/>
    </source>
</evidence>
<dbReference type="Gene3D" id="2.10.90.10">
    <property type="entry name" value="Cystine-knot cytokines"/>
    <property type="match status" value="1"/>
</dbReference>
<dbReference type="CDD" id="cd13752">
    <property type="entry name" value="TGF_beta_INHB"/>
    <property type="match status" value="1"/>
</dbReference>
<evidence type="ECO:0000256" key="3">
    <source>
        <dbReference type="ARBA" id="ARBA00022525"/>
    </source>
</evidence>
<dbReference type="Pfam" id="PF00688">
    <property type="entry name" value="TGFb_propeptide"/>
    <property type="match status" value="1"/>
</dbReference>
<dbReference type="SMART" id="SM00204">
    <property type="entry name" value="TGFB"/>
    <property type="match status" value="1"/>
</dbReference>
<dbReference type="Gene3D" id="2.60.120.970">
    <property type="match status" value="1"/>
</dbReference>
<evidence type="ECO:0000256" key="1">
    <source>
        <dbReference type="ARBA" id="ARBA00004613"/>
    </source>
</evidence>
<dbReference type="Pfam" id="PF00019">
    <property type="entry name" value="TGF_beta"/>
    <property type="match status" value="1"/>
</dbReference>
<proteinExistence type="inferred from homology"/>
<keyword evidence="4 6" id="KW-0339">Growth factor</keyword>
<sequence>MTKYFIAFVMFTFLAFDNGHLYRRVHVNSHPSAEFVRPKRHAKGHQLRHHFLHKHLHSDQVSKYETNPIEAEMIGREDNLTLHKLLQIRHHTGERTQYIAKRQKQLHTLEEQNQSVYSERNIQILPRVWRQTTSDYNNNDPASLALSKEKQWLENDEMPLDVIDNELSSIEAIKKVEIERDPRCPKCESNRKVAHVSEEELTQLRIEFVKHQILEKLRLKERPNVSAVGLPKPISEGVTIEEERGSMIEKEFDDYYARTSKKFIFLQVEKRECSKLGSQLSMCFSFKIDDADADSYDVSTAVLWLFKSHRQINTKRSENLLNQMTIVVSEVQQQKLKSKFLPVIKTIAIQSVNVQDEWLKIDIEWPIKRWFGNHDLSHLIQITCQLCDIGSMEQIVSTDKAYRPFIMVDTQNRRRQIRQKRSINCTDGVTECCREKLFIDFVDIGWGDWIIHPRGYDAYFCRGSCNSIASVTMATSQHSSTLQKLLSRPGNRGKHLELVPCCTAKQYSSLQLMFMDSNNTATQKTFPNMVVESCGCR</sequence>
<dbReference type="Proteomes" id="UP000091820">
    <property type="component" value="Unassembled WGS sequence"/>
</dbReference>
<evidence type="ECO:0000256" key="2">
    <source>
        <dbReference type="ARBA" id="ARBA00006656"/>
    </source>
</evidence>
<dbReference type="InterPro" id="IPR001839">
    <property type="entry name" value="TGF-b_C"/>
</dbReference>
<dbReference type="InterPro" id="IPR001111">
    <property type="entry name" value="TGF-b_propeptide"/>
</dbReference>
<evidence type="ECO:0000256" key="6">
    <source>
        <dbReference type="RuleBase" id="RU000354"/>
    </source>
</evidence>
<name>A0A1A9X484_9MUSC</name>
<organism evidence="8 9">
    <name type="scientific">Glossina brevipalpis</name>
    <dbReference type="NCBI Taxonomy" id="37001"/>
    <lineage>
        <taxon>Eukaryota</taxon>
        <taxon>Metazoa</taxon>
        <taxon>Ecdysozoa</taxon>
        <taxon>Arthropoda</taxon>
        <taxon>Hexapoda</taxon>
        <taxon>Insecta</taxon>
        <taxon>Pterygota</taxon>
        <taxon>Neoptera</taxon>
        <taxon>Endopterygota</taxon>
        <taxon>Diptera</taxon>
        <taxon>Brachycera</taxon>
        <taxon>Muscomorpha</taxon>
        <taxon>Hippoboscoidea</taxon>
        <taxon>Glossinidae</taxon>
        <taxon>Glossina</taxon>
    </lineage>
</organism>
<dbReference type="SUPFAM" id="SSF57501">
    <property type="entry name" value="Cystine-knot cytokines"/>
    <property type="match status" value="1"/>
</dbReference>
<dbReference type="PANTHER" id="PTHR11848">
    <property type="entry name" value="TGF-BETA FAMILY"/>
    <property type="match status" value="1"/>
</dbReference>
<dbReference type="InterPro" id="IPR029034">
    <property type="entry name" value="Cystine-knot_cytokine"/>
</dbReference>
<feature type="domain" description="TGF-beta family profile" evidence="7">
    <location>
        <begin position="418"/>
        <end position="537"/>
    </location>
</feature>
<accession>A0A1A9X484</accession>
<dbReference type="PROSITE" id="PS51362">
    <property type="entry name" value="TGF_BETA_2"/>
    <property type="match status" value="1"/>
</dbReference>
<keyword evidence="3" id="KW-0964">Secreted</keyword>
<dbReference type="VEuPathDB" id="VectorBase:GBRI043627"/>
<evidence type="ECO:0000256" key="5">
    <source>
        <dbReference type="ARBA" id="ARBA00023157"/>
    </source>
</evidence>
<keyword evidence="9" id="KW-1185">Reference proteome</keyword>
<dbReference type="PANTHER" id="PTHR11848:SF298">
    <property type="entry name" value="DAWDLE, ISOFORM A"/>
    <property type="match status" value="1"/>
</dbReference>
<dbReference type="PROSITE" id="PS00250">
    <property type="entry name" value="TGF_BETA_1"/>
    <property type="match status" value="1"/>
</dbReference>
<dbReference type="InterPro" id="IPR017948">
    <property type="entry name" value="TGFb_CS"/>
</dbReference>
<reference evidence="9" key="1">
    <citation type="submission" date="2014-03" db="EMBL/GenBank/DDBJ databases">
        <authorList>
            <person name="Aksoy S."/>
            <person name="Warren W."/>
            <person name="Wilson R.K."/>
        </authorList>
    </citation>
    <scope>NUCLEOTIDE SEQUENCE [LARGE SCALE GENOMIC DNA]</scope>
    <source>
        <strain evidence="9">IAEA</strain>
    </source>
</reference>
<evidence type="ECO:0000313" key="9">
    <source>
        <dbReference type="Proteomes" id="UP000091820"/>
    </source>
</evidence>
<keyword evidence="5" id="KW-1015">Disulfide bond</keyword>
<dbReference type="GO" id="GO:0005615">
    <property type="term" value="C:extracellular space"/>
    <property type="evidence" value="ECO:0007669"/>
    <property type="project" value="TreeGrafter"/>
</dbReference>